<keyword evidence="3" id="KW-0050">Antiport</keyword>
<reference evidence="12" key="1">
    <citation type="journal article" date="2019" name="Int. J. Syst. Evol. Microbiol.">
        <title>The Global Catalogue of Microorganisms (GCM) 10K type strain sequencing project: providing services to taxonomists for standard genome sequencing and annotation.</title>
        <authorList>
            <consortium name="The Broad Institute Genomics Platform"/>
            <consortium name="The Broad Institute Genome Sequencing Center for Infectious Disease"/>
            <person name="Wu L."/>
            <person name="Ma J."/>
        </authorList>
    </citation>
    <scope>NUCLEOTIDE SEQUENCE [LARGE SCALE GENOMIC DNA]</scope>
    <source>
        <strain evidence="12">CGMCC 1.15111</strain>
    </source>
</reference>
<keyword evidence="4" id="KW-0633">Potassium transport</keyword>
<dbReference type="SUPFAM" id="SSF51735">
    <property type="entry name" value="NAD(P)-binding Rossmann-fold domains"/>
    <property type="match status" value="1"/>
</dbReference>
<feature type="transmembrane region" description="Helical" evidence="9">
    <location>
        <begin position="193"/>
        <end position="213"/>
    </location>
</feature>
<feature type="transmembrane region" description="Helical" evidence="9">
    <location>
        <begin position="60"/>
        <end position="79"/>
    </location>
</feature>
<comment type="caution">
    <text evidence="11">The sequence shown here is derived from an EMBL/GenBank/DDBJ whole genome shotgun (WGS) entry which is preliminary data.</text>
</comment>
<keyword evidence="12" id="KW-1185">Reference proteome</keyword>
<evidence type="ECO:0000256" key="6">
    <source>
        <dbReference type="ARBA" id="ARBA00022989"/>
    </source>
</evidence>
<accession>A0ABQ3I6X1</accession>
<comment type="subcellular location">
    <subcellularLocation>
        <location evidence="1">Membrane</location>
        <topology evidence="1">Multi-pass membrane protein</topology>
    </subcellularLocation>
</comment>
<dbReference type="Gene3D" id="3.40.50.720">
    <property type="entry name" value="NAD(P)-binding Rossmann-like Domain"/>
    <property type="match status" value="1"/>
</dbReference>
<name>A0ABQ3I6X1_9BACT</name>
<dbReference type="InterPro" id="IPR036291">
    <property type="entry name" value="NAD(P)-bd_dom_sf"/>
</dbReference>
<dbReference type="SUPFAM" id="SSF116726">
    <property type="entry name" value="TrkA C-terminal domain-like"/>
    <property type="match status" value="1"/>
</dbReference>
<feature type="transmembrane region" description="Helical" evidence="9">
    <location>
        <begin position="377"/>
        <end position="397"/>
    </location>
</feature>
<evidence type="ECO:0000256" key="1">
    <source>
        <dbReference type="ARBA" id="ARBA00004141"/>
    </source>
</evidence>
<evidence type="ECO:0000259" key="10">
    <source>
        <dbReference type="PROSITE" id="PS51202"/>
    </source>
</evidence>
<feature type="transmembrane region" description="Helical" evidence="9">
    <location>
        <begin position="100"/>
        <end position="122"/>
    </location>
</feature>
<dbReference type="Pfam" id="PF02080">
    <property type="entry name" value="TrkA_C"/>
    <property type="match status" value="1"/>
</dbReference>
<dbReference type="EMBL" id="BNAG01000002">
    <property type="protein sequence ID" value="GHE63431.1"/>
    <property type="molecule type" value="Genomic_DNA"/>
</dbReference>
<dbReference type="InterPro" id="IPR006153">
    <property type="entry name" value="Cation/H_exchanger_TM"/>
</dbReference>
<keyword evidence="8 9" id="KW-0472">Membrane</keyword>
<dbReference type="Gene3D" id="1.20.1530.20">
    <property type="match status" value="1"/>
</dbReference>
<dbReference type="PANTHER" id="PTHR43562:SF1">
    <property type="entry name" value="NA(+)_H(+) ANTIPORTER YJBQ-RELATED"/>
    <property type="match status" value="1"/>
</dbReference>
<evidence type="ECO:0000256" key="8">
    <source>
        <dbReference type="ARBA" id="ARBA00023136"/>
    </source>
</evidence>
<evidence type="ECO:0000256" key="9">
    <source>
        <dbReference type="SAM" id="Phobius"/>
    </source>
</evidence>
<evidence type="ECO:0000313" key="11">
    <source>
        <dbReference type="EMBL" id="GHE63431.1"/>
    </source>
</evidence>
<dbReference type="InterPro" id="IPR006037">
    <property type="entry name" value="RCK_C"/>
</dbReference>
<dbReference type="Gene3D" id="3.30.70.1450">
    <property type="entry name" value="Regulator of K+ conductance, C-terminal domain"/>
    <property type="match status" value="1"/>
</dbReference>
<dbReference type="InterPro" id="IPR038770">
    <property type="entry name" value="Na+/solute_symporter_sf"/>
</dbReference>
<proteinExistence type="predicted"/>
<dbReference type="PANTHER" id="PTHR43562">
    <property type="entry name" value="NAPA-TYPE SODIUM/HYDROGEN ANTIPORTER"/>
    <property type="match status" value="1"/>
</dbReference>
<feature type="transmembrane region" description="Helical" evidence="9">
    <location>
        <begin position="161"/>
        <end position="181"/>
    </location>
</feature>
<protein>
    <submittedName>
        <fullName evidence="11">Sodium:proton antiporter</fullName>
    </submittedName>
</protein>
<feature type="transmembrane region" description="Helical" evidence="9">
    <location>
        <begin position="128"/>
        <end position="149"/>
    </location>
</feature>
<dbReference type="Pfam" id="PF00999">
    <property type="entry name" value="Na_H_Exchanger"/>
    <property type="match status" value="1"/>
</dbReference>
<feature type="domain" description="RCK C-terminal" evidence="10">
    <location>
        <begin position="540"/>
        <end position="620"/>
    </location>
</feature>
<evidence type="ECO:0000256" key="2">
    <source>
        <dbReference type="ARBA" id="ARBA00022448"/>
    </source>
</evidence>
<feature type="transmembrane region" description="Helical" evidence="9">
    <location>
        <begin position="314"/>
        <end position="339"/>
    </location>
</feature>
<dbReference type="PROSITE" id="PS51202">
    <property type="entry name" value="RCK_C"/>
    <property type="match status" value="1"/>
</dbReference>
<dbReference type="RefSeq" id="WP_189629939.1">
    <property type="nucleotide sequence ID" value="NZ_BNAG01000002.1"/>
</dbReference>
<organism evidence="11 12">
    <name type="scientific">Roseivirga thermotolerans</name>
    <dbReference type="NCBI Taxonomy" id="1758176"/>
    <lineage>
        <taxon>Bacteria</taxon>
        <taxon>Pseudomonadati</taxon>
        <taxon>Bacteroidota</taxon>
        <taxon>Cytophagia</taxon>
        <taxon>Cytophagales</taxon>
        <taxon>Roseivirgaceae</taxon>
        <taxon>Roseivirga</taxon>
    </lineage>
</organism>
<keyword evidence="7" id="KW-0406">Ion transport</keyword>
<gene>
    <name evidence="11" type="primary">napA</name>
    <name evidence="11" type="ORF">GCM10011340_18450</name>
</gene>
<keyword evidence="2" id="KW-0813">Transport</keyword>
<keyword evidence="4" id="KW-0630">Potassium</keyword>
<feature type="transmembrane region" description="Helical" evidence="9">
    <location>
        <begin position="31"/>
        <end position="48"/>
    </location>
</feature>
<dbReference type="Proteomes" id="UP000658258">
    <property type="component" value="Unassembled WGS sequence"/>
</dbReference>
<sequence length="621" mass="68785">MHHLDYYPLLLIFAIAWGVPLILSWLEIGKIPSVIVEIILGVMIGPFVLDWVGETPYMEFLANTGFLFLIFLVGLEIDVNKIISSLSAFHFKLKSILSNTFMLAMGIYLGTLALSFPALWLIGRFHDINVVFYALLFPTVGISITVPILKSSGEIKRKFGQILLMQGSIANLLSILLISIYSGYVKNGLDFDLLLFNFIFIAFLVFHAIGKKLNRLRTFQKVIYRLEHAANQIKVRGAVALFFAFVVIATVVETEPILGAFFAGLLLSLFITKDRSALLFKLDGMGYGFFIPIFFINVGINLDVSSLYQIGESYGFILLLVAGFFVTQTIPALSLVRLFGLKKAISGGSLLSARLGETVAGAQIGLALGVLDESENAAIVTASIITCLLAPMVYNLMNRKDEEHKKVIILGGSRASLLLAERFKLHNISFTTYLQRDEIIQQFDGKSLPYQVVKPLSTHFLASLKIYSGDLVIVLTESNLLNQQLTAFLKNELKHSKIITRKQSVTHDLVDNNFEGIKTVDHEELMAGHIEDIVLRPNAIDSLSTSFDVYRIEEITISNKAINRKLVKEVAFPPTGSLVIQKRGGEVFIPHGNTHLLLGDQLTVIGTGAALAEFRNILEGR</sequence>
<feature type="transmembrane region" description="Helical" evidence="9">
    <location>
        <begin position="351"/>
        <end position="371"/>
    </location>
</feature>
<keyword evidence="5 9" id="KW-0812">Transmembrane</keyword>
<dbReference type="InterPro" id="IPR003148">
    <property type="entry name" value="RCK_N"/>
</dbReference>
<dbReference type="Pfam" id="PF02254">
    <property type="entry name" value="TrkA_N"/>
    <property type="match status" value="1"/>
</dbReference>
<evidence type="ECO:0000256" key="5">
    <source>
        <dbReference type="ARBA" id="ARBA00022692"/>
    </source>
</evidence>
<evidence type="ECO:0000256" key="4">
    <source>
        <dbReference type="ARBA" id="ARBA00022538"/>
    </source>
</evidence>
<feature type="transmembrane region" description="Helical" evidence="9">
    <location>
        <begin position="6"/>
        <end position="26"/>
    </location>
</feature>
<evidence type="ECO:0000256" key="7">
    <source>
        <dbReference type="ARBA" id="ARBA00023065"/>
    </source>
</evidence>
<evidence type="ECO:0000256" key="3">
    <source>
        <dbReference type="ARBA" id="ARBA00022449"/>
    </source>
</evidence>
<feature type="transmembrane region" description="Helical" evidence="9">
    <location>
        <begin position="233"/>
        <end position="251"/>
    </location>
</feature>
<feature type="transmembrane region" description="Helical" evidence="9">
    <location>
        <begin position="284"/>
        <end position="302"/>
    </location>
</feature>
<evidence type="ECO:0000313" key="12">
    <source>
        <dbReference type="Proteomes" id="UP000658258"/>
    </source>
</evidence>
<dbReference type="InterPro" id="IPR036721">
    <property type="entry name" value="RCK_C_sf"/>
</dbReference>
<keyword evidence="6 9" id="KW-1133">Transmembrane helix</keyword>